<evidence type="ECO:0000259" key="4">
    <source>
        <dbReference type="Pfam" id="PF02776"/>
    </source>
</evidence>
<dbReference type="SUPFAM" id="SSF52518">
    <property type="entry name" value="Thiamin diphosphate-binding fold (THDP-binding)"/>
    <property type="match status" value="2"/>
</dbReference>
<dbReference type="PANTHER" id="PTHR18968">
    <property type="entry name" value="THIAMINE PYROPHOSPHATE ENZYMES"/>
    <property type="match status" value="1"/>
</dbReference>
<sequence>MSQPTDDTLMNGAESLVKTLLKNGLDTCFTNPGTSEMHFVAALDHVPGMRSILVLQEGVATGAADGYFRMARKPACTLLHLGPGLANGLSNLHNAKKAGSGVVNIVGEHAVSHIELDAPLTSDIEGIARPVSHWVHTSMSASDVGADAAKAVQAANLAPGQVATLMLPSDTAWNTGGNVAEPLAPQPRPPFDATVLDDAVAALSGSDSLLLLGGAALTEDMLEIAGRISAKTGCGLLCEWANARLERGAGRVVVNRVPYPIDQALEVLKPFKRIVLIGARAPIGFFAYPEKPAILTAKGTQIIDLCQTSQDIAGALNAICDRAGAAEATPAGIAPSAVPDKPAGPLEPGGIADVLARSIPRDAIVVDEAITTGRSFFPVTAGAPQHTWLNNCGGSIGYGMPVAIGAAVACPERKVLALVGDGSAMYTIQSLWTMAREQLDVTIVIFANRVYKILRGELTNVGVSNAGPKAIDMLSLDQPTLRFVEMAKSMGVEATQVTDCAALEMALETGLATTGPYLIEAVM</sequence>
<name>A0A0F9VB34_9ZZZZ</name>
<dbReference type="CDD" id="cd07035">
    <property type="entry name" value="TPP_PYR_POX_like"/>
    <property type="match status" value="1"/>
</dbReference>
<reference evidence="5" key="1">
    <citation type="journal article" date="2015" name="Nature">
        <title>Complex archaea that bridge the gap between prokaryotes and eukaryotes.</title>
        <authorList>
            <person name="Spang A."/>
            <person name="Saw J.H."/>
            <person name="Jorgensen S.L."/>
            <person name="Zaremba-Niedzwiedzka K."/>
            <person name="Martijn J."/>
            <person name="Lind A.E."/>
            <person name="van Eijk R."/>
            <person name="Schleper C."/>
            <person name="Guy L."/>
            <person name="Ettema T.J."/>
        </authorList>
    </citation>
    <scope>NUCLEOTIDE SEQUENCE</scope>
</reference>
<dbReference type="InterPro" id="IPR000399">
    <property type="entry name" value="TPP-bd_CS"/>
</dbReference>
<dbReference type="InterPro" id="IPR045229">
    <property type="entry name" value="TPP_enz"/>
</dbReference>
<dbReference type="GO" id="GO:0050660">
    <property type="term" value="F:flavin adenine dinucleotide binding"/>
    <property type="evidence" value="ECO:0007669"/>
    <property type="project" value="TreeGrafter"/>
</dbReference>
<organism evidence="5">
    <name type="scientific">marine sediment metagenome</name>
    <dbReference type="NCBI Taxonomy" id="412755"/>
    <lineage>
        <taxon>unclassified sequences</taxon>
        <taxon>metagenomes</taxon>
        <taxon>ecological metagenomes</taxon>
    </lineage>
</organism>
<dbReference type="GO" id="GO:0030976">
    <property type="term" value="F:thiamine pyrophosphate binding"/>
    <property type="evidence" value="ECO:0007669"/>
    <property type="project" value="InterPro"/>
</dbReference>
<dbReference type="Gene3D" id="3.40.50.970">
    <property type="match status" value="2"/>
</dbReference>
<comment type="caution">
    <text evidence="5">The sequence shown here is derived from an EMBL/GenBank/DDBJ whole genome shotgun (WGS) entry which is preliminary data.</text>
</comment>
<dbReference type="AlphaFoldDB" id="A0A0F9VB34"/>
<dbReference type="EMBL" id="LAZR01000604">
    <property type="protein sequence ID" value="KKN63033.1"/>
    <property type="molecule type" value="Genomic_DNA"/>
</dbReference>
<dbReference type="GO" id="GO:0000287">
    <property type="term" value="F:magnesium ion binding"/>
    <property type="evidence" value="ECO:0007669"/>
    <property type="project" value="InterPro"/>
</dbReference>
<accession>A0A0F9VB34</accession>
<proteinExistence type="inferred from homology"/>
<dbReference type="GO" id="GO:0003984">
    <property type="term" value="F:acetolactate synthase activity"/>
    <property type="evidence" value="ECO:0007669"/>
    <property type="project" value="TreeGrafter"/>
</dbReference>
<comment type="similarity">
    <text evidence="1">Belongs to the TPP enzyme family.</text>
</comment>
<protein>
    <recommendedName>
        <fullName evidence="6">Thiamine pyrophosphate enzyme TPP-binding domain-containing protein</fullName>
    </recommendedName>
</protein>
<dbReference type="InterPro" id="IPR029061">
    <property type="entry name" value="THDP-binding"/>
</dbReference>
<dbReference type="InterPro" id="IPR011766">
    <property type="entry name" value="TPP_enzyme_TPP-bd"/>
</dbReference>
<evidence type="ECO:0000259" key="3">
    <source>
        <dbReference type="Pfam" id="PF02775"/>
    </source>
</evidence>
<feature type="domain" description="Thiamine pyrophosphate enzyme N-terminal TPP-binding" evidence="4">
    <location>
        <begin position="10"/>
        <end position="115"/>
    </location>
</feature>
<gene>
    <name evidence="5" type="ORF">LCGC14_0506140</name>
</gene>
<evidence type="ECO:0008006" key="6">
    <source>
        <dbReference type="Google" id="ProtNLM"/>
    </source>
</evidence>
<dbReference type="PROSITE" id="PS00187">
    <property type="entry name" value="TPP_ENZYMES"/>
    <property type="match status" value="1"/>
</dbReference>
<feature type="domain" description="Thiamine pyrophosphate enzyme TPP-binding" evidence="3">
    <location>
        <begin position="384"/>
        <end position="520"/>
    </location>
</feature>
<dbReference type="Pfam" id="PF02775">
    <property type="entry name" value="TPP_enzyme_C"/>
    <property type="match status" value="1"/>
</dbReference>
<dbReference type="NCBIfam" id="NF005760">
    <property type="entry name" value="PRK07586.1"/>
    <property type="match status" value="1"/>
</dbReference>
<dbReference type="PANTHER" id="PTHR18968:SF86">
    <property type="entry name" value="ACETOLACTATE SYNTHASE LARGE SUBUNIT ILVX-RELATED"/>
    <property type="match status" value="1"/>
</dbReference>
<evidence type="ECO:0000313" key="5">
    <source>
        <dbReference type="EMBL" id="KKN63033.1"/>
    </source>
</evidence>
<dbReference type="Pfam" id="PF02776">
    <property type="entry name" value="TPP_enzyme_N"/>
    <property type="match status" value="1"/>
</dbReference>
<evidence type="ECO:0000256" key="2">
    <source>
        <dbReference type="ARBA" id="ARBA00023052"/>
    </source>
</evidence>
<keyword evidence="2" id="KW-0786">Thiamine pyrophosphate</keyword>
<dbReference type="InterPro" id="IPR012001">
    <property type="entry name" value="Thiamin_PyroP_enz_TPP-bd_dom"/>
</dbReference>
<dbReference type="CDD" id="cd02002">
    <property type="entry name" value="TPP_BFDC"/>
    <property type="match status" value="1"/>
</dbReference>
<evidence type="ECO:0000256" key="1">
    <source>
        <dbReference type="ARBA" id="ARBA00007812"/>
    </source>
</evidence>